<proteinExistence type="predicted"/>
<comment type="caution">
    <text evidence="2">The sequence shown here is derived from an EMBL/GenBank/DDBJ whole genome shotgun (WGS) entry which is preliminary data.</text>
</comment>
<name>A0ABR2Z653_9AGAR</name>
<organism evidence="2 3">
    <name type="scientific">Marasmius tenuissimus</name>
    <dbReference type="NCBI Taxonomy" id="585030"/>
    <lineage>
        <taxon>Eukaryota</taxon>
        <taxon>Fungi</taxon>
        <taxon>Dikarya</taxon>
        <taxon>Basidiomycota</taxon>
        <taxon>Agaricomycotina</taxon>
        <taxon>Agaricomycetes</taxon>
        <taxon>Agaricomycetidae</taxon>
        <taxon>Agaricales</taxon>
        <taxon>Marasmiineae</taxon>
        <taxon>Marasmiaceae</taxon>
        <taxon>Marasmius</taxon>
    </lineage>
</organism>
<feature type="compositionally biased region" description="Basic and acidic residues" evidence="1">
    <location>
        <begin position="33"/>
        <end position="43"/>
    </location>
</feature>
<feature type="non-terminal residue" evidence="2">
    <location>
        <position position="432"/>
    </location>
</feature>
<accession>A0ABR2Z653</accession>
<dbReference type="EMBL" id="JBBXMP010001010">
    <property type="protein sequence ID" value="KAL0056737.1"/>
    <property type="molecule type" value="Genomic_DNA"/>
</dbReference>
<keyword evidence="3" id="KW-1185">Reference proteome</keyword>
<dbReference type="Proteomes" id="UP001437256">
    <property type="component" value="Unassembled WGS sequence"/>
</dbReference>
<gene>
    <name evidence="2" type="ORF">AAF712_016655</name>
</gene>
<evidence type="ECO:0008006" key="4">
    <source>
        <dbReference type="Google" id="ProtNLM"/>
    </source>
</evidence>
<evidence type="ECO:0000313" key="3">
    <source>
        <dbReference type="Proteomes" id="UP001437256"/>
    </source>
</evidence>
<feature type="region of interest" description="Disordered" evidence="1">
    <location>
        <begin position="1"/>
        <end position="76"/>
    </location>
</feature>
<evidence type="ECO:0000256" key="1">
    <source>
        <dbReference type="SAM" id="MobiDB-lite"/>
    </source>
</evidence>
<protein>
    <recommendedName>
        <fullName evidence="4">F-box domain-containing protein</fullName>
    </recommendedName>
</protein>
<evidence type="ECO:0000313" key="2">
    <source>
        <dbReference type="EMBL" id="KAL0056737.1"/>
    </source>
</evidence>
<reference evidence="2 3" key="1">
    <citation type="submission" date="2024-05" db="EMBL/GenBank/DDBJ databases">
        <title>A draft genome resource for the thread blight pathogen Marasmius tenuissimus strain MS-2.</title>
        <authorList>
            <person name="Yulfo-Soto G.E."/>
            <person name="Baruah I.K."/>
            <person name="Amoako-Attah I."/>
            <person name="Bukari Y."/>
            <person name="Meinhardt L.W."/>
            <person name="Bailey B.A."/>
            <person name="Cohen S.P."/>
        </authorList>
    </citation>
    <scope>NUCLEOTIDE SEQUENCE [LARGE SCALE GENOMIC DNA]</scope>
    <source>
        <strain evidence="2 3">MS-2</strain>
    </source>
</reference>
<sequence>MDSLWGPTKFKDDKQLDSKPASVWGKIPAGAKGVDRQLPDMIKKTRGLPHSPTLTSRPGQYRRKERTGDMRSNNTPTLTEEHACRFWKLPVELQIRIIHFLGFKGAARVALCRTKLTRLVLEYHRIRYNINRLLSNWFDTRENIARFRGIQALTQTIIGGSTARGFFEGNREPSVLKLFVVAWRSPQLLSYLTQAGYTRTTSTTAIVYSTVSRLFTFSRGGFPNIEVNVTRLSLVLPILEHPENPDMTFITASEAYHLYPNSCLEFRESVVNFIGRRTSQDHVESRTIQDAICALEKDIDEAGYVFHGDATEREMKRSGRWGNEEEKCVSPFSEFRPGRAVGDNRTMVVELDTKALRDALPAYVVYSTNAIVRDHSWGHMQTHHCGGLDQEHTLGRFCKSNDVLLQGDEKPFGDFCVTYDQDDDTTPDLFDD</sequence>